<dbReference type="SUPFAM" id="SSF54909">
    <property type="entry name" value="Dimeric alpha+beta barrel"/>
    <property type="match status" value="1"/>
</dbReference>
<keyword evidence="2" id="KW-0378">Hydrolase</keyword>
<accession>A0A1R4HWW7</accession>
<dbReference type="Proteomes" id="UP000196331">
    <property type="component" value="Unassembled WGS sequence"/>
</dbReference>
<protein>
    <submittedName>
        <fullName evidence="2">Arginase/agmatinase/formimionoglutamate hydrolase</fullName>
    </submittedName>
</protein>
<reference evidence="2 3" key="1">
    <citation type="submission" date="2017-02" db="EMBL/GenBank/DDBJ databases">
        <authorList>
            <person name="Dridi B."/>
        </authorList>
    </citation>
    <scope>NUCLEOTIDE SEQUENCE [LARGE SCALE GENOMIC DNA]</scope>
    <source>
        <strain evidence="2 3">JB380</strain>
    </source>
</reference>
<evidence type="ECO:0000313" key="3">
    <source>
        <dbReference type="Proteomes" id="UP000196331"/>
    </source>
</evidence>
<dbReference type="RefSeq" id="WP_087107631.1">
    <property type="nucleotide sequence ID" value="NZ_FUKM01000028.1"/>
</dbReference>
<dbReference type="PROSITE" id="PS51725">
    <property type="entry name" value="ABM"/>
    <property type="match status" value="1"/>
</dbReference>
<sequence length="91" mass="10762">MAKVTLKGFIKVPGRDLEAVEDELVIHRQLTLEEPGCITFKVIHDKTDPCRFDVYEEFIDRKAFEQHQQRVASSDWGKLTRNVKRHYEVFE</sequence>
<dbReference type="OrthoDB" id="9812192at2"/>
<dbReference type="Gene3D" id="3.30.70.100">
    <property type="match status" value="1"/>
</dbReference>
<dbReference type="InterPro" id="IPR007138">
    <property type="entry name" value="ABM_dom"/>
</dbReference>
<gene>
    <name evidence="2" type="ORF">CZ787_07325</name>
</gene>
<dbReference type="EMBL" id="FUKM01000028">
    <property type="protein sequence ID" value="SJN12081.1"/>
    <property type="molecule type" value="Genomic_DNA"/>
</dbReference>
<evidence type="ECO:0000259" key="1">
    <source>
        <dbReference type="PROSITE" id="PS51725"/>
    </source>
</evidence>
<organism evidence="2 3">
    <name type="scientific">Halomonas citrativorans</name>
    <dbReference type="NCBI Taxonomy" id="2742612"/>
    <lineage>
        <taxon>Bacteria</taxon>
        <taxon>Pseudomonadati</taxon>
        <taxon>Pseudomonadota</taxon>
        <taxon>Gammaproteobacteria</taxon>
        <taxon>Oceanospirillales</taxon>
        <taxon>Halomonadaceae</taxon>
        <taxon>Halomonas</taxon>
    </lineage>
</organism>
<dbReference type="GO" id="GO:0016787">
    <property type="term" value="F:hydrolase activity"/>
    <property type="evidence" value="ECO:0007669"/>
    <property type="project" value="UniProtKB-KW"/>
</dbReference>
<feature type="domain" description="ABM" evidence="1">
    <location>
        <begin position="4"/>
        <end position="91"/>
    </location>
</feature>
<comment type="caution">
    <text evidence="2">The sequence shown here is derived from an EMBL/GenBank/DDBJ whole genome shotgun (WGS) entry which is preliminary data.</text>
</comment>
<evidence type="ECO:0000313" key="2">
    <source>
        <dbReference type="EMBL" id="SJN12081.1"/>
    </source>
</evidence>
<dbReference type="Pfam" id="PF03992">
    <property type="entry name" value="ABM"/>
    <property type="match status" value="1"/>
</dbReference>
<name>A0A1R4HWW7_9GAMM</name>
<dbReference type="InterPro" id="IPR011008">
    <property type="entry name" value="Dimeric_a/b-barrel"/>
</dbReference>
<dbReference type="AlphaFoldDB" id="A0A1R4HWW7"/>
<proteinExistence type="predicted"/>